<organism evidence="2 3">
    <name type="scientific">Cardiocondyla obscurior</name>
    <dbReference type="NCBI Taxonomy" id="286306"/>
    <lineage>
        <taxon>Eukaryota</taxon>
        <taxon>Metazoa</taxon>
        <taxon>Ecdysozoa</taxon>
        <taxon>Arthropoda</taxon>
        <taxon>Hexapoda</taxon>
        <taxon>Insecta</taxon>
        <taxon>Pterygota</taxon>
        <taxon>Neoptera</taxon>
        <taxon>Endopterygota</taxon>
        <taxon>Hymenoptera</taxon>
        <taxon>Apocrita</taxon>
        <taxon>Aculeata</taxon>
        <taxon>Formicoidea</taxon>
        <taxon>Formicidae</taxon>
        <taxon>Myrmicinae</taxon>
        <taxon>Cardiocondyla</taxon>
    </lineage>
</organism>
<dbReference type="EMBL" id="JADYXP020000002">
    <property type="protein sequence ID" value="KAL0130799.1"/>
    <property type="molecule type" value="Genomic_DNA"/>
</dbReference>
<dbReference type="AlphaFoldDB" id="A0AAW2GU81"/>
<feature type="chain" id="PRO_5043923791" description="Secreted protein" evidence="1">
    <location>
        <begin position="22"/>
        <end position="91"/>
    </location>
</feature>
<keyword evidence="1" id="KW-0732">Signal</keyword>
<evidence type="ECO:0008006" key="4">
    <source>
        <dbReference type="Google" id="ProtNLM"/>
    </source>
</evidence>
<gene>
    <name evidence="2" type="ORF">PUN28_002422</name>
</gene>
<sequence length="91" mass="10149">MIKIICLFYIFLKLFIGGISSGSSTECPFFLEAFLLNEALPKLLFNISVTVENIRSDESPPACALIQFLCAMHKCHSCWLCTRETCPSPGK</sequence>
<proteinExistence type="predicted"/>
<reference evidence="2 3" key="1">
    <citation type="submission" date="2023-03" db="EMBL/GenBank/DDBJ databases">
        <title>High recombination rates correlate with genetic variation in Cardiocondyla obscurior ants.</title>
        <authorList>
            <person name="Errbii M."/>
        </authorList>
    </citation>
    <scope>NUCLEOTIDE SEQUENCE [LARGE SCALE GENOMIC DNA]</scope>
    <source>
        <strain evidence="2">Alpha-2009</strain>
        <tissue evidence="2">Whole body</tissue>
    </source>
</reference>
<feature type="signal peptide" evidence="1">
    <location>
        <begin position="1"/>
        <end position="21"/>
    </location>
</feature>
<keyword evidence="3" id="KW-1185">Reference proteome</keyword>
<dbReference type="Proteomes" id="UP001430953">
    <property type="component" value="Unassembled WGS sequence"/>
</dbReference>
<evidence type="ECO:0000256" key="1">
    <source>
        <dbReference type="SAM" id="SignalP"/>
    </source>
</evidence>
<accession>A0AAW2GU81</accession>
<evidence type="ECO:0000313" key="3">
    <source>
        <dbReference type="Proteomes" id="UP001430953"/>
    </source>
</evidence>
<comment type="caution">
    <text evidence="2">The sequence shown here is derived from an EMBL/GenBank/DDBJ whole genome shotgun (WGS) entry which is preliminary data.</text>
</comment>
<evidence type="ECO:0000313" key="2">
    <source>
        <dbReference type="EMBL" id="KAL0130799.1"/>
    </source>
</evidence>
<name>A0AAW2GU81_9HYME</name>
<protein>
    <recommendedName>
        <fullName evidence="4">Secreted protein</fullName>
    </recommendedName>
</protein>